<dbReference type="CDD" id="cd00093">
    <property type="entry name" value="HTH_XRE"/>
    <property type="match status" value="1"/>
</dbReference>
<keyword evidence="3" id="KW-1185">Reference proteome</keyword>
<organism evidence="2 3">
    <name type="scientific">Streptomyces xiamenensis</name>
    <dbReference type="NCBI Taxonomy" id="408015"/>
    <lineage>
        <taxon>Bacteria</taxon>
        <taxon>Bacillati</taxon>
        <taxon>Actinomycetota</taxon>
        <taxon>Actinomycetes</taxon>
        <taxon>Kitasatosporales</taxon>
        <taxon>Streptomycetaceae</taxon>
        <taxon>Streptomyces</taxon>
    </lineage>
</organism>
<dbReference type="STRING" id="408015.SXIM_38540"/>
<dbReference type="RefSeq" id="WP_218941165.1">
    <property type="nucleotide sequence ID" value="NZ_CBDRAA010000041.1"/>
</dbReference>
<dbReference type="PROSITE" id="PS50943">
    <property type="entry name" value="HTH_CROC1"/>
    <property type="match status" value="1"/>
</dbReference>
<dbReference type="InterPro" id="IPR010982">
    <property type="entry name" value="Lambda_DNA-bd_dom_sf"/>
</dbReference>
<dbReference type="HOGENOM" id="CLU_055817_0_0_11"/>
<evidence type="ECO:0000259" key="1">
    <source>
        <dbReference type="PROSITE" id="PS50943"/>
    </source>
</evidence>
<evidence type="ECO:0000313" key="2">
    <source>
        <dbReference type="EMBL" id="AKG45238.1"/>
    </source>
</evidence>
<accession>A0A0F7FYS9</accession>
<dbReference type="AlphaFoldDB" id="A0A0F7FYS9"/>
<dbReference type="Proteomes" id="UP000034034">
    <property type="component" value="Chromosome"/>
</dbReference>
<feature type="domain" description="HTH cro/C1-type" evidence="1">
    <location>
        <begin position="22"/>
        <end position="76"/>
    </location>
</feature>
<dbReference type="SUPFAM" id="SSF47413">
    <property type="entry name" value="lambda repressor-like DNA-binding domains"/>
    <property type="match status" value="1"/>
</dbReference>
<name>A0A0F7FYS9_9ACTN</name>
<dbReference type="KEGG" id="sxi:SXIM_38540"/>
<dbReference type="Pfam" id="PF13560">
    <property type="entry name" value="HTH_31"/>
    <property type="match status" value="1"/>
</dbReference>
<gene>
    <name evidence="2" type="ORF">SXIM_38540</name>
</gene>
<dbReference type="GO" id="GO:0003677">
    <property type="term" value="F:DNA binding"/>
    <property type="evidence" value="ECO:0007669"/>
    <property type="project" value="InterPro"/>
</dbReference>
<reference evidence="2" key="1">
    <citation type="submission" date="2019-08" db="EMBL/GenBank/DDBJ databases">
        <title>Complete genome sequence of a mangrove-derived Streptomyces xiamenensis.</title>
        <authorList>
            <person name="Xu J."/>
        </authorList>
    </citation>
    <scope>NUCLEOTIDE SEQUENCE</scope>
    <source>
        <strain evidence="2">318</strain>
    </source>
</reference>
<dbReference type="Pfam" id="PF19054">
    <property type="entry name" value="DUF5753"/>
    <property type="match status" value="1"/>
</dbReference>
<protein>
    <submittedName>
        <fullName evidence="2">Helix-turn-helix domain protein</fullName>
    </submittedName>
</protein>
<dbReference type="Gene3D" id="1.10.260.40">
    <property type="entry name" value="lambda repressor-like DNA-binding domains"/>
    <property type="match status" value="1"/>
</dbReference>
<dbReference type="EMBL" id="CP009922">
    <property type="protein sequence ID" value="AKG45238.1"/>
    <property type="molecule type" value="Genomic_DNA"/>
</dbReference>
<dbReference type="InterPro" id="IPR043917">
    <property type="entry name" value="DUF5753"/>
</dbReference>
<evidence type="ECO:0000313" key="3">
    <source>
        <dbReference type="Proteomes" id="UP000034034"/>
    </source>
</evidence>
<dbReference type="InterPro" id="IPR001387">
    <property type="entry name" value="Cro/C1-type_HTH"/>
</dbReference>
<proteinExistence type="predicted"/>
<dbReference type="SMART" id="SM00530">
    <property type="entry name" value="HTH_XRE"/>
    <property type="match status" value="1"/>
</dbReference>
<sequence>MAPRSSQRKKHTTTMKTVGAVLSRLRTHAGLSQSALAERACVAQETIASVEQGRRPLLPHLAERLDDVLETKGVLWVMVDNLPDEAKFPIWVLEFVAHEQEAVSLSTYENQVVPGLLQTGAYARAVFQNALPTLTDEDIETKVAARLQRQAVLRRDTDPLYASFILSEAVLSDRIGGQEVYRDLIRHLRECADLPGVAIQIMPLGREHHAGLDGPFVLLETPDHQHLGYTETQRGSHLFQDPYEVSILSQKYAMLRSQALNPEESKRLLDRLLGES</sequence>
<dbReference type="PATRIC" id="fig|408015.6.peg.3905"/>